<dbReference type="EMBL" id="MQUC01000003">
    <property type="protein sequence ID" value="PRP65922.1"/>
    <property type="molecule type" value="Genomic_DNA"/>
</dbReference>
<dbReference type="GO" id="GO:0020037">
    <property type="term" value="F:heme binding"/>
    <property type="evidence" value="ECO:0007669"/>
    <property type="project" value="InterPro"/>
</dbReference>
<dbReference type="PROSITE" id="PS51007">
    <property type="entry name" value="CYTC"/>
    <property type="match status" value="1"/>
</dbReference>
<dbReference type="Gene3D" id="1.10.760.10">
    <property type="entry name" value="Cytochrome c-like domain"/>
    <property type="match status" value="1"/>
</dbReference>
<organism evidence="6 7">
    <name type="scientific">Nonlabens agnitus</name>
    <dbReference type="NCBI Taxonomy" id="870484"/>
    <lineage>
        <taxon>Bacteria</taxon>
        <taxon>Pseudomonadati</taxon>
        <taxon>Bacteroidota</taxon>
        <taxon>Flavobacteriia</taxon>
        <taxon>Flavobacteriales</taxon>
        <taxon>Flavobacteriaceae</taxon>
        <taxon>Nonlabens</taxon>
    </lineage>
</organism>
<dbReference type="GO" id="GO:0009055">
    <property type="term" value="F:electron transfer activity"/>
    <property type="evidence" value="ECO:0007669"/>
    <property type="project" value="InterPro"/>
</dbReference>
<dbReference type="InterPro" id="IPR021796">
    <property type="entry name" value="Tll0287-like_dom"/>
</dbReference>
<evidence type="ECO:0000256" key="1">
    <source>
        <dbReference type="ARBA" id="ARBA00022617"/>
    </source>
</evidence>
<dbReference type="Pfam" id="PF11845">
    <property type="entry name" value="Tll0287-like"/>
    <property type="match status" value="1"/>
</dbReference>
<name>A0A2S9WR09_9FLAO</name>
<gene>
    <name evidence="6" type="ORF">BST86_01870</name>
</gene>
<evidence type="ECO:0000256" key="4">
    <source>
        <dbReference type="PROSITE-ProRule" id="PRU00433"/>
    </source>
</evidence>
<reference evidence="6 7" key="1">
    <citation type="submission" date="2016-11" db="EMBL/GenBank/DDBJ databases">
        <title>Trade-off between light-utilization and light-protection in marine flavobacteria.</title>
        <authorList>
            <person name="Kumagai Y."/>
        </authorList>
    </citation>
    <scope>NUCLEOTIDE SEQUENCE [LARGE SCALE GENOMIC DNA]</scope>
    <source>
        <strain evidence="6 7">JCM 17109</strain>
    </source>
</reference>
<protein>
    <submittedName>
        <fullName evidence="6">Cytochrome c family protein</fullName>
    </submittedName>
</protein>
<keyword evidence="2 4" id="KW-0479">Metal-binding</keyword>
<proteinExistence type="predicted"/>
<accession>A0A2S9WR09</accession>
<dbReference type="Proteomes" id="UP000239532">
    <property type="component" value="Unassembled WGS sequence"/>
</dbReference>
<evidence type="ECO:0000313" key="7">
    <source>
        <dbReference type="Proteomes" id="UP000239532"/>
    </source>
</evidence>
<keyword evidence="1 4" id="KW-0349">Heme</keyword>
<evidence type="ECO:0000256" key="2">
    <source>
        <dbReference type="ARBA" id="ARBA00022723"/>
    </source>
</evidence>
<evidence type="ECO:0000256" key="3">
    <source>
        <dbReference type="ARBA" id="ARBA00023004"/>
    </source>
</evidence>
<comment type="caution">
    <text evidence="6">The sequence shown here is derived from an EMBL/GenBank/DDBJ whole genome shotgun (WGS) entry which is preliminary data.</text>
</comment>
<keyword evidence="3 4" id="KW-0408">Iron</keyword>
<dbReference type="SUPFAM" id="SSF46626">
    <property type="entry name" value="Cytochrome c"/>
    <property type="match status" value="1"/>
</dbReference>
<dbReference type="InterPro" id="IPR036909">
    <property type="entry name" value="Cyt_c-like_dom_sf"/>
</dbReference>
<evidence type="ECO:0000259" key="5">
    <source>
        <dbReference type="PROSITE" id="PS51007"/>
    </source>
</evidence>
<sequence>MKYFIILFSLILLNSCHQKQKSSYQSLTTVDTNKGPVNDGKLLMEQKCYSCHNSSTDHKERIASPMVAIKSHYLNDSTTKEQFANAIWNFVQQPSQEKSKMKGAIRRFGLMPYQSFEENEIRAIANYMYDYKVDEPEWFKEHLKDGKGKMNYHNDGIKVGAINRDQKKTPTEKGMEYALNTKKELGKNLMGTIQKKGTLEAVLFCNARAYPLTDSMATAQNARIRRVSDKARNPQNAANDKELKVIEQFKKAVANGEDYLPITKLENGRHVFYYPIITNSMCLQCHGSPNKTINPEVIATIRNLYPNDKAMGYDINEVRGIWAIDFDNTNAK</sequence>
<keyword evidence="7" id="KW-1185">Reference proteome</keyword>
<dbReference type="AlphaFoldDB" id="A0A2S9WR09"/>
<dbReference type="RefSeq" id="WP_105981787.1">
    <property type="nucleotide sequence ID" value="NZ_MQUC01000003.1"/>
</dbReference>
<dbReference type="InterPro" id="IPR009056">
    <property type="entry name" value="Cyt_c-like_dom"/>
</dbReference>
<evidence type="ECO:0000313" key="6">
    <source>
        <dbReference type="EMBL" id="PRP65922.1"/>
    </source>
</evidence>
<dbReference type="GO" id="GO:0046872">
    <property type="term" value="F:metal ion binding"/>
    <property type="evidence" value="ECO:0007669"/>
    <property type="project" value="UniProtKB-KW"/>
</dbReference>
<feature type="domain" description="Cytochrome c" evidence="5">
    <location>
        <begin position="35"/>
        <end position="132"/>
    </location>
</feature>
<dbReference type="OrthoDB" id="1494333at2"/>